<dbReference type="RefSeq" id="WP_119380550.1">
    <property type="nucleotide sequence ID" value="NZ_QWGB01000009.1"/>
</dbReference>
<sequence length="114" mass="12632">MSRRAFMVGLGVIALLIFSLYRAKYGAADSAERIAGVEAEIERAIDERQILLGELSTLSREDWVEDYARNELGMVPPRAEQFVRAEDLPHIFGAVDDAREISLAEGGSQGVRHD</sequence>
<dbReference type="Pfam" id="PF04977">
    <property type="entry name" value="DivIC"/>
    <property type="match status" value="1"/>
</dbReference>
<dbReference type="AlphaFoldDB" id="A0A399QRC6"/>
<dbReference type="GO" id="GO:0051301">
    <property type="term" value="P:cell division"/>
    <property type="evidence" value="ECO:0007669"/>
    <property type="project" value="UniProtKB-KW"/>
</dbReference>
<organism evidence="2 3">
    <name type="scientific">Henriciella barbarensis</name>
    <dbReference type="NCBI Taxonomy" id="86342"/>
    <lineage>
        <taxon>Bacteria</taxon>
        <taxon>Pseudomonadati</taxon>
        <taxon>Pseudomonadota</taxon>
        <taxon>Alphaproteobacteria</taxon>
        <taxon>Hyphomonadales</taxon>
        <taxon>Hyphomonadaceae</taxon>
        <taxon>Henriciella</taxon>
    </lineage>
</organism>
<feature type="coiled-coil region" evidence="1">
    <location>
        <begin position="27"/>
        <end position="61"/>
    </location>
</feature>
<evidence type="ECO:0000313" key="3">
    <source>
        <dbReference type="Proteomes" id="UP000265431"/>
    </source>
</evidence>
<dbReference type="EMBL" id="QWGB01000009">
    <property type="protein sequence ID" value="RIJ21398.1"/>
    <property type="molecule type" value="Genomic_DNA"/>
</dbReference>
<evidence type="ECO:0000313" key="2">
    <source>
        <dbReference type="EMBL" id="RIJ21398.1"/>
    </source>
</evidence>
<evidence type="ECO:0000256" key="1">
    <source>
        <dbReference type="SAM" id="Coils"/>
    </source>
</evidence>
<proteinExistence type="predicted"/>
<gene>
    <name evidence="2" type="ORF">D1224_13885</name>
</gene>
<dbReference type="InterPro" id="IPR007060">
    <property type="entry name" value="FtsL/DivIC"/>
</dbReference>
<keyword evidence="2" id="KW-0132">Cell division</keyword>
<comment type="caution">
    <text evidence="2">The sequence shown here is derived from an EMBL/GenBank/DDBJ whole genome shotgun (WGS) entry which is preliminary data.</text>
</comment>
<keyword evidence="3" id="KW-1185">Reference proteome</keyword>
<protein>
    <submittedName>
        <fullName evidence="2">Cell division protein FtsL</fullName>
    </submittedName>
</protein>
<dbReference type="Proteomes" id="UP000265431">
    <property type="component" value="Unassembled WGS sequence"/>
</dbReference>
<accession>A0A399QRC6</accession>
<reference evidence="2 3" key="1">
    <citation type="submission" date="2018-08" db="EMBL/GenBank/DDBJ databases">
        <title>Henriciella mobilis sp. nov., isolated from seawater.</title>
        <authorList>
            <person name="Cheng H."/>
            <person name="Wu Y.-H."/>
            <person name="Xu X.-W."/>
            <person name="Guo L.-L."/>
        </authorList>
    </citation>
    <scope>NUCLEOTIDE SEQUENCE [LARGE SCALE GENOMIC DNA]</scope>
    <source>
        <strain evidence="2 3">CCUG66934</strain>
    </source>
</reference>
<keyword evidence="2" id="KW-0131">Cell cycle</keyword>
<keyword evidence="1" id="KW-0175">Coiled coil</keyword>
<dbReference type="OrthoDB" id="7619873at2"/>
<name>A0A399QRC6_9PROT</name>